<dbReference type="EMBL" id="BMAV01003902">
    <property type="protein sequence ID" value="GFY43849.1"/>
    <property type="molecule type" value="Genomic_DNA"/>
</dbReference>
<dbReference type="Proteomes" id="UP000886998">
    <property type="component" value="Unassembled WGS sequence"/>
</dbReference>
<proteinExistence type="predicted"/>
<comment type="caution">
    <text evidence="2">The sequence shown here is derived from an EMBL/GenBank/DDBJ whole genome shotgun (WGS) entry which is preliminary data.</text>
</comment>
<evidence type="ECO:0000256" key="1">
    <source>
        <dbReference type="SAM" id="MobiDB-lite"/>
    </source>
</evidence>
<evidence type="ECO:0000313" key="3">
    <source>
        <dbReference type="Proteomes" id="UP000886998"/>
    </source>
</evidence>
<keyword evidence="3" id="KW-1185">Reference proteome</keyword>
<protein>
    <submittedName>
        <fullName evidence="2">Uncharacterized protein</fullName>
    </submittedName>
</protein>
<name>A0A8X7BVU6_9ARAC</name>
<organism evidence="2 3">
    <name type="scientific">Trichonephila inaurata madagascariensis</name>
    <dbReference type="NCBI Taxonomy" id="2747483"/>
    <lineage>
        <taxon>Eukaryota</taxon>
        <taxon>Metazoa</taxon>
        <taxon>Ecdysozoa</taxon>
        <taxon>Arthropoda</taxon>
        <taxon>Chelicerata</taxon>
        <taxon>Arachnida</taxon>
        <taxon>Araneae</taxon>
        <taxon>Araneomorphae</taxon>
        <taxon>Entelegynae</taxon>
        <taxon>Araneoidea</taxon>
        <taxon>Nephilidae</taxon>
        <taxon>Trichonephila</taxon>
        <taxon>Trichonephila inaurata</taxon>
    </lineage>
</organism>
<sequence>MVIGIIVGIGVIQITRTEAIIQKERSRSNSTGTLSRTVLRNQMRSVTRMLPVVPLKKRGRPCKQPLISRGTARENALMSASTPPHRDAVFGGVGGEAKPLE</sequence>
<feature type="region of interest" description="Disordered" evidence="1">
    <location>
        <begin position="60"/>
        <end position="101"/>
    </location>
</feature>
<reference evidence="2" key="1">
    <citation type="submission" date="2020-08" db="EMBL/GenBank/DDBJ databases">
        <title>Multicomponent nature underlies the extraordinary mechanical properties of spider dragline silk.</title>
        <authorList>
            <person name="Kono N."/>
            <person name="Nakamura H."/>
            <person name="Mori M."/>
            <person name="Yoshida Y."/>
            <person name="Ohtoshi R."/>
            <person name="Malay A.D."/>
            <person name="Moran D.A.P."/>
            <person name="Tomita M."/>
            <person name="Numata K."/>
            <person name="Arakawa K."/>
        </authorList>
    </citation>
    <scope>NUCLEOTIDE SEQUENCE</scope>
</reference>
<evidence type="ECO:0000313" key="2">
    <source>
        <dbReference type="EMBL" id="GFY43849.1"/>
    </source>
</evidence>
<dbReference type="AlphaFoldDB" id="A0A8X7BVU6"/>
<gene>
    <name evidence="2" type="ORF">TNIN_251901</name>
</gene>
<accession>A0A8X7BVU6</accession>